<organism evidence="1 2">
    <name type="scientific">Solimonas marina</name>
    <dbReference type="NCBI Taxonomy" id="2714601"/>
    <lineage>
        <taxon>Bacteria</taxon>
        <taxon>Pseudomonadati</taxon>
        <taxon>Pseudomonadota</taxon>
        <taxon>Gammaproteobacteria</taxon>
        <taxon>Nevskiales</taxon>
        <taxon>Nevskiaceae</taxon>
        <taxon>Solimonas</taxon>
    </lineage>
</organism>
<reference evidence="1" key="1">
    <citation type="submission" date="2020-03" db="EMBL/GenBank/DDBJ databases">
        <title>Solimonas marina sp. nov., isolated from deep seawater of the Pacific Ocean.</title>
        <authorList>
            <person name="Liu X."/>
            <person name="Lai Q."/>
            <person name="Sun F."/>
            <person name="Gai Y."/>
            <person name="Li G."/>
            <person name="Shao Z."/>
        </authorList>
    </citation>
    <scope>NUCLEOTIDE SEQUENCE</scope>
    <source>
        <strain evidence="1">C16B3</strain>
    </source>
</reference>
<keyword evidence="2" id="KW-1185">Reference proteome</keyword>
<evidence type="ECO:0000313" key="2">
    <source>
        <dbReference type="Proteomes" id="UP000653472"/>
    </source>
</evidence>
<proteinExistence type="predicted"/>
<gene>
    <name evidence="1" type="ORF">G7Y82_13020</name>
</gene>
<comment type="caution">
    <text evidence="1">The sequence shown here is derived from an EMBL/GenBank/DDBJ whole genome shotgun (WGS) entry which is preliminary data.</text>
</comment>
<dbReference type="EMBL" id="JAAVXB010000007">
    <property type="protein sequence ID" value="NKF23238.1"/>
    <property type="molecule type" value="Genomic_DNA"/>
</dbReference>
<dbReference type="Proteomes" id="UP000653472">
    <property type="component" value="Unassembled WGS sequence"/>
</dbReference>
<protein>
    <submittedName>
        <fullName evidence="1">Uncharacterized protein</fullName>
    </submittedName>
</protein>
<dbReference type="RefSeq" id="WP_168148568.1">
    <property type="nucleotide sequence ID" value="NZ_JAAVXB010000007.1"/>
</dbReference>
<dbReference type="AlphaFoldDB" id="A0A969WBZ5"/>
<evidence type="ECO:0000313" key="1">
    <source>
        <dbReference type="EMBL" id="NKF23238.1"/>
    </source>
</evidence>
<sequence>MYAIERGTACPAWAADVVTAGWSRFRSHEIGTLGEAFVIAPHVNRKVRKNKKAPHRDANIADEVESLKAGGLKHGQAISRVAKNRGKSQKTVELAITSTRKMDALVASDEPLEVDAASFRANN</sequence>
<name>A0A969WBZ5_9GAMM</name>
<accession>A0A969WBZ5</accession>